<dbReference type="GeneID" id="93774160"/>
<proteinExistence type="predicted"/>
<dbReference type="Proteomes" id="UP000315983">
    <property type="component" value="Unassembled WGS sequence"/>
</dbReference>
<name>A0A542XVB7_SALAC</name>
<dbReference type="EMBL" id="BOQM01000001">
    <property type="protein sequence ID" value="GIM81085.1"/>
    <property type="molecule type" value="Genomic_DNA"/>
</dbReference>
<keyword evidence="5" id="KW-1185">Reference proteome</keyword>
<feature type="chain" id="PRO_5039254210" evidence="1">
    <location>
        <begin position="22"/>
        <end position="79"/>
    </location>
</feature>
<evidence type="ECO:0000313" key="4">
    <source>
        <dbReference type="Proteomes" id="UP000315983"/>
    </source>
</evidence>
<reference evidence="2 5" key="2">
    <citation type="submission" date="2021-03" db="EMBL/GenBank/DDBJ databases">
        <title>Whole genome shotgun sequence of Salinispora arenicola NBRC 105043.</title>
        <authorList>
            <person name="Komaki H."/>
            <person name="Tamura T."/>
        </authorList>
    </citation>
    <scope>NUCLEOTIDE SEQUENCE [LARGE SCALE GENOMIC DNA]</scope>
    <source>
        <strain evidence="2 5">NBRC 105043</strain>
    </source>
</reference>
<reference evidence="3 4" key="1">
    <citation type="submission" date="2019-06" db="EMBL/GenBank/DDBJ databases">
        <title>Sequencing the genomes of 1000 actinobacteria strains.</title>
        <authorList>
            <person name="Klenk H.-P."/>
        </authorList>
    </citation>
    <scope>NUCLEOTIDE SEQUENCE [LARGE SCALE GENOMIC DNA]</scope>
    <source>
        <strain evidence="3 4">DSM 44819</strain>
    </source>
</reference>
<dbReference type="Pfam" id="PF19806">
    <property type="entry name" value="DUF6289"/>
    <property type="match status" value="1"/>
</dbReference>
<dbReference type="EMBL" id="VFOL01000001">
    <property type="protein sequence ID" value="TQL39778.1"/>
    <property type="molecule type" value="Genomic_DNA"/>
</dbReference>
<gene>
    <name evidence="3" type="ORF">FB564_5051</name>
    <name evidence="2" type="ORF">Sar04_00420</name>
</gene>
<comment type="caution">
    <text evidence="3">The sequence shown here is derived from an EMBL/GenBank/DDBJ whole genome shotgun (WGS) entry which is preliminary data.</text>
</comment>
<accession>A0A542XVB7</accession>
<dbReference type="AlphaFoldDB" id="A0A542XVB7"/>
<dbReference type="RefSeq" id="WP_016811468.1">
    <property type="nucleotide sequence ID" value="NZ_BOQM01000001.1"/>
</dbReference>
<evidence type="ECO:0000256" key="1">
    <source>
        <dbReference type="SAM" id="SignalP"/>
    </source>
</evidence>
<sequence>MIRRMSVILAFLATAIIVAPAAPAQARACTFGYECYTTFYSDPSHTTVVGTLYEDCQGEPTMHGTRSGFKTFQEYPCER</sequence>
<dbReference type="InterPro" id="IPR046256">
    <property type="entry name" value="DUF6289"/>
</dbReference>
<feature type="signal peptide" evidence="1">
    <location>
        <begin position="1"/>
        <end position="21"/>
    </location>
</feature>
<evidence type="ECO:0000313" key="3">
    <source>
        <dbReference type="EMBL" id="TQL39778.1"/>
    </source>
</evidence>
<protein>
    <submittedName>
        <fullName evidence="3">Uncharacterized protein</fullName>
    </submittedName>
</protein>
<evidence type="ECO:0000313" key="2">
    <source>
        <dbReference type="EMBL" id="GIM81085.1"/>
    </source>
</evidence>
<evidence type="ECO:0000313" key="5">
    <source>
        <dbReference type="Proteomes" id="UP000677457"/>
    </source>
</evidence>
<organism evidence="3 4">
    <name type="scientific">Salinispora arenicola</name>
    <dbReference type="NCBI Taxonomy" id="168697"/>
    <lineage>
        <taxon>Bacteria</taxon>
        <taxon>Bacillati</taxon>
        <taxon>Actinomycetota</taxon>
        <taxon>Actinomycetes</taxon>
        <taxon>Micromonosporales</taxon>
        <taxon>Micromonosporaceae</taxon>
        <taxon>Salinispora</taxon>
    </lineage>
</organism>
<dbReference type="Proteomes" id="UP000677457">
    <property type="component" value="Unassembled WGS sequence"/>
</dbReference>
<keyword evidence="1" id="KW-0732">Signal</keyword>